<accession>A0A172YGI9</accession>
<name>A0A172YGI9_9GAMM</name>
<dbReference type="EMBL" id="CP015243">
    <property type="protein sequence ID" value="ANF58401.1"/>
    <property type="molecule type" value="Genomic_DNA"/>
</dbReference>
<organism evidence="3 4">
    <name type="scientific">Halotalea alkalilenta</name>
    <dbReference type="NCBI Taxonomy" id="376489"/>
    <lineage>
        <taxon>Bacteria</taxon>
        <taxon>Pseudomonadati</taxon>
        <taxon>Pseudomonadota</taxon>
        <taxon>Gammaproteobacteria</taxon>
        <taxon>Oceanospirillales</taxon>
        <taxon>Halomonadaceae</taxon>
        <taxon>Halotalea</taxon>
    </lineage>
</organism>
<dbReference type="KEGG" id="haa:A5892_13740"/>
<dbReference type="InterPro" id="IPR028098">
    <property type="entry name" value="Glyco_trans_4-like_N"/>
</dbReference>
<dbReference type="PANTHER" id="PTHR12526">
    <property type="entry name" value="GLYCOSYLTRANSFERASE"/>
    <property type="match status" value="1"/>
</dbReference>
<dbReference type="Proteomes" id="UP000077875">
    <property type="component" value="Chromosome"/>
</dbReference>
<dbReference type="AlphaFoldDB" id="A0A172YGI9"/>
<dbReference type="InterPro" id="IPR001296">
    <property type="entry name" value="Glyco_trans_1"/>
</dbReference>
<keyword evidence="4" id="KW-1185">Reference proteome</keyword>
<dbReference type="Gene3D" id="3.40.50.2000">
    <property type="entry name" value="Glycogen Phosphorylase B"/>
    <property type="match status" value="2"/>
</dbReference>
<dbReference type="CDD" id="cd03808">
    <property type="entry name" value="GT4_CapM-like"/>
    <property type="match status" value="1"/>
</dbReference>
<dbReference type="Pfam" id="PF00534">
    <property type="entry name" value="Glycos_transf_1"/>
    <property type="match status" value="1"/>
</dbReference>
<dbReference type="RefSeq" id="WP_064123284.1">
    <property type="nucleotide sequence ID" value="NZ_CP015243.1"/>
</dbReference>
<evidence type="ECO:0000313" key="3">
    <source>
        <dbReference type="EMBL" id="ANF58401.1"/>
    </source>
</evidence>
<gene>
    <name evidence="3" type="ORF">A5892_13740</name>
</gene>
<evidence type="ECO:0000259" key="2">
    <source>
        <dbReference type="Pfam" id="PF13439"/>
    </source>
</evidence>
<dbReference type="SUPFAM" id="SSF53756">
    <property type="entry name" value="UDP-Glycosyltransferase/glycogen phosphorylase"/>
    <property type="match status" value="1"/>
</dbReference>
<dbReference type="Pfam" id="PF13439">
    <property type="entry name" value="Glyco_transf_4"/>
    <property type="match status" value="1"/>
</dbReference>
<proteinExistence type="predicted"/>
<dbReference type="STRING" id="376489.A5892_13740"/>
<evidence type="ECO:0008006" key="5">
    <source>
        <dbReference type="Google" id="ProtNLM"/>
    </source>
</evidence>
<sequence>MRIAHIITRLIRGGADENTLLSCNAQAEHGHEVYLIYGDEVRQEMLARLDPRIHKLCVGSLRRAISPVHEIKATVEMVRLLRRIRPDIVHTHTSKAGILGRVAARVAGVKGIVHGVHILPFLNVGRVEKITYLVAERALVPFTDKYVNVSQGMMTAGIESNVGKPEKHLVIPSGMDIDKFRTAAPLSAAEVLQHFDVPDQNIDLVLMVAALEPRKRVYEFLDVFKRIVEGRPSACFAVLGEGIDRQRVEQRLVELGLQGRVALLGFRDDVERWIKSARVCVLSSEREGLPRVVVQYALGGSPAVVTALPGVEVIVKNGLTGFTVPIDDIPQMERPILDLLNDEELNARMRANVQALDLEPWGVEHMTSELEKVYSEVLA</sequence>
<protein>
    <recommendedName>
        <fullName evidence="5">Glycosyl transferase family 1</fullName>
    </recommendedName>
</protein>
<dbReference type="GO" id="GO:0016757">
    <property type="term" value="F:glycosyltransferase activity"/>
    <property type="evidence" value="ECO:0007669"/>
    <property type="project" value="InterPro"/>
</dbReference>
<evidence type="ECO:0000259" key="1">
    <source>
        <dbReference type="Pfam" id="PF00534"/>
    </source>
</evidence>
<feature type="domain" description="Glycosyl transferase family 1" evidence="1">
    <location>
        <begin position="203"/>
        <end position="353"/>
    </location>
</feature>
<evidence type="ECO:0000313" key="4">
    <source>
        <dbReference type="Proteomes" id="UP000077875"/>
    </source>
</evidence>
<reference evidence="3 4" key="1">
    <citation type="submission" date="2016-04" db="EMBL/GenBank/DDBJ databases">
        <title>Complete Genome Sequence of Halotalea alkalilenta IHB B 13600.</title>
        <authorList>
            <person name="Swarnkar M.K."/>
            <person name="Sharma A."/>
            <person name="Kaushal K."/>
            <person name="Soni R."/>
            <person name="Rana S."/>
            <person name="Singh A.K."/>
            <person name="Gulati A."/>
        </authorList>
    </citation>
    <scope>NUCLEOTIDE SEQUENCE [LARGE SCALE GENOMIC DNA]</scope>
    <source>
        <strain evidence="3 4">IHB B 13600</strain>
    </source>
</reference>
<dbReference type="GO" id="GO:1901135">
    <property type="term" value="P:carbohydrate derivative metabolic process"/>
    <property type="evidence" value="ECO:0007669"/>
    <property type="project" value="UniProtKB-ARBA"/>
</dbReference>
<dbReference type="PANTHER" id="PTHR12526:SF630">
    <property type="entry name" value="GLYCOSYLTRANSFERASE"/>
    <property type="match status" value="1"/>
</dbReference>
<feature type="domain" description="Glycosyltransferase subfamily 4-like N-terminal" evidence="2">
    <location>
        <begin position="14"/>
        <end position="178"/>
    </location>
</feature>